<evidence type="ECO:0000313" key="2">
    <source>
        <dbReference type="EMBL" id="KAL1131633.1"/>
    </source>
</evidence>
<name>A0ABD0Z6B9_9HEMI</name>
<protein>
    <submittedName>
        <fullName evidence="2">Uncharacterized protein</fullName>
    </submittedName>
</protein>
<keyword evidence="3" id="KW-1185">Reference proteome</keyword>
<comment type="caution">
    <text evidence="2">The sequence shown here is derived from an EMBL/GenBank/DDBJ whole genome shotgun (WGS) entry which is preliminary data.</text>
</comment>
<accession>A0ABD0Z6B9</accession>
<keyword evidence="1" id="KW-1133">Transmembrane helix</keyword>
<gene>
    <name evidence="2" type="ORF">AAG570_011246</name>
</gene>
<keyword evidence="1" id="KW-0472">Membrane</keyword>
<dbReference type="Proteomes" id="UP001558652">
    <property type="component" value="Unassembled WGS sequence"/>
</dbReference>
<evidence type="ECO:0000256" key="1">
    <source>
        <dbReference type="SAM" id="Phobius"/>
    </source>
</evidence>
<sequence length="443" mass="49586">MFQKNKTQETTENVSVGLQYPGVVLHTVIHFQSLNADDGAKRRNLFPQNNKQETTEREVVEKKIRTLEAVLFVLCLVSERVLAEDGDDWVWLKLRAGSRWVDTLLEVGGSCLRSAAEHGDRRQVASLLHTLRSSARVLTTSDPIPQERMRRLRRLMSDAQNFLSGKTGNIWLDPIQRDRRALDEITLKNMVNKVDRISREVETASVYKLVILALVVTFSGVALAFSLVRRRDEFNRGREFSPQVLLSGGETVNAVRYYGGVKLRLGADSEASFRGIDVAGSCVEQLIFLDKRHISEWRSQTFGTPTSADKRHPGLMYLGKAYRRFPGQVTKESLEEFKPILDSLTATLESLESWASLMKCESDEGEQPGFESIGVETEESNQNGVAFAGGRQQSKSINELINTNSNVPIALCFPIGEFHYDDDLTGVTTFVNCDNSTSSSESV</sequence>
<dbReference type="EMBL" id="JBFDAA010000006">
    <property type="protein sequence ID" value="KAL1131633.1"/>
    <property type="molecule type" value="Genomic_DNA"/>
</dbReference>
<dbReference type="AlphaFoldDB" id="A0ABD0Z6B9"/>
<keyword evidence="1" id="KW-0812">Transmembrane</keyword>
<evidence type="ECO:0000313" key="3">
    <source>
        <dbReference type="Proteomes" id="UP001558652"/>
    </source>
</evidence>
<proteinExistence type="predicted"/>
<organism evidence="2 3">
    <name type="scientific">Ranatra chinensis</name>
    <dbReference type="NCBI Taxonomy" id="642074"/>
    <lineage>
        <taxon>Eukaryota</taxon>
        <taxon>Metazoa</taxon>
        <taxon>Ecdysozoa</taxon>
        <taxon>Arthropoda</taxon>
        <taxon>Hexapoda</taxon>
        <taxon>Insecta</taxon>
        <taxon>Pterygota</taxon>
        <taxon>Neoptera</taxon>
        <taxon>Paraneoptera</taxon>
        <taxon>Hemiptera</taxon>
        <taxon>Heteroptera</taxon>
        <taxon>Panheteroptera</taxon>
        <taxon>Nepomorpha</taxon>
        <taxon>Nepidae</taxon>
        <taxon>Ranatrinae</taxon>
        <taxon>Ranatra</taxon>
    </lineage>
</organism>
<reference evidence="2 3" key="1">
    <citation type="submission" date="2024-07" db="EMBL/GenBank/DDBJ databases">
        <title>Chromosome-level genome assembly of the water stick insect Ranatra chinensis (Heteroptera: Nepidae).</title>
        <authorList>
            <person name="Liu X."/>
        </authorList>
    </citation>
    <scope>NUCLEOTIDE SEQUENCE [LARGE SCALE GENOMIC DNA]</scope>
    <source>
        <strain evidence="2">Cailab_2021Rc</strain>
        <tissue evidence="2">Muscle</tissue>
    </source>
</reference>
<feature type="transmembrane region" description="Helical" evidence="1">
    <location>
        <begin position="206"/>
        <end position="228"/>
    </location>
</feature>